<dbReference type="Proteomes" id="UP000286954">
    <property type="component" value="Chromosome"/>
</dbReference>
<evidence type="ECO:0000313" key="1">
    <source>
        <dbReference type="EMBL" id="AZU04066.1"/>
    </source>
</evidence>
<proteinExistence type="predicted"/>
<protein>
    <submittedName>
        <fullName evidence="1">Uncharacterized protein</fullName>
    </submittedName>
</protein>
<reference evidence="1 2" key="1">
    <citation type="submission" date="2016-12" db="EMBL/GenBank/DDBJ databases">
        <title>The genome of dimorphic prosthecate Glycocaulis alkaliphilus 6b-8t, isolated from crude oil dictates its adaptability in petroleum environments.</title>
        <authorList>
            <person name="Wu X.-L."/>
            <person name="Geng S."/>
        </authorList>
    </citation>
    <scope>NUCLEOTIDE SEQUENCE [LARGE SCALE GENOMIC DNA]</scope>
    <source>
        <strain evidence="1 2">6B-8</strain>
    </source>
</reference>
<accession>A0A3T0EA82</accession>
<evidence type="ECO:0000313" key="2">
    <source>
        <dbReference type="Proteomes" id="UP000286954"/>
    </source>
</evidence>
<name>A0A3T0EA82_9PROT</name>
<sequence>MTDWRVTDEWLKRVPVTSSEVDVFEAWFGDLFDDLFGPLGSVGSLTKLSSKDNLI</sequence>
<dbReference type="KEGG" id="gak:X907_1534"/>
<organism evidence="1 2">
    <name type="scientific">Glycocaulis alkaliphilus</name>
    <dbReference type="NCBI Taxonomy" id="1434191"/>
    <lineage>
        <taxon>Bacteria</taxon>
        <taxon>Pseudomonadati</taxon>
        <taxon>Pseudomonadota</taxon>
        <taxon>Alphaproteobacteria</taxon>
        <taxon>Maricaulales</taxon>
        <taxon>Maricaulaceae</taxon>
        <taxon>Glycocaulis</taxon>
    </lineage>
</organism>
<gene>
    <name evidence="1" type="ORF">X907_1534</name>
</gene>
<keyword evidence="2" id="KW-1185">Reference proteome</keyword>
<dbReference type="EMBL" id="CP018911">
    <property type="protein sequence ID" value="AZU04066.1"/>
    <property type="molecule type" value="Genomic_DNA"/>
</dbReference>
<dbReference type="AlphaFoldDB" id="A0A3T0EA82"/>